<organism evidence="3 4">
    <name type="scientific">Aphidius gifuensis</name>
    <name type="common">Parasitoid wasp</name>
    <dbReference type="NCBI Taxonomy" id="684658"/>
    <lineage>
        <taxon>Eukaryota</taxon>
        <taxon>Metazoa</taxon>
        <taxon>Ecdysozoa</taxon>
        <taxon>Arthropoda</taxon>
        <taxon>Hexapoda</taxon>
        <taxon>Insecta</taxon>
        <taxon>Pterygota</taxon>
        <taxon>Neoptera</taxon>
        <taxon>Endopterygota</taxon>
        <taxon>Hymenoptera</taxon>
        <taxon>Apocrita</taxon>
        <taxon>Ichneumonoidea</taxon>
        <taxon>Braconidae</taxon>
        <taxon>Aphidiinae</taxon>
        <taxon>Aphidius</taxon>
    </lineage>
</organism>
<protein>
    <submittedName>
        <fullName evidence="3">Uncharacterized protein</fullName>
    </submittedName>
</protein>
<proteinExistence type="predicted"/>
<dbReference type="EMBL" id="JACMRX010000001">
    <property type="protein sequence ID" value="KAF7996619.1"/>
    <property type="molecule type" value="Genomic_DNA"/>
</dbReference>
<accession>A0A835CUX3</accession>
<evidence type="ECO:0000256" key="1">
    <source>
        <dbReference type="SAM" id="MobiDB-lite"/>
    </source>
</evidence>
<feature type="chain" id="PRO_5032698618" evidence="2">
    <location>
        <begin position="24"/>
        <end position="94"/>
    </location>
</feature>
<dbReference type="AlphaFoldDB" id="A0A835CUX3"/>
<evidence type="ECO:0000313" key="4">
    <source>
        <dbReference type="Proteomes" id="UP000639338"/>
    </source>
</evidence>
<evidence type="ECO:0000256" key="2">
    <source>
        <dbReference type="SAM" id="SignalP"/>
    </source>
</evidence>
<keyword evidence="4" id="KW-1185">Reference proteome</keyword>
<evidence type="ECO:0000313" key="3">
    <source>
        <dbReference type="EMBL" id="KAF7996619.1"/>
    </source>
</evidence>
<reference evidence="3 4" key="1">
    <citation type="submission" date="2020-08" db="EMBL/GenBank/DDBJ databases">
        <title>Aphidius gifuensis genome sequencing and assembly.</title>
        <authorList>
            <person name="Du Z."/>
        </authorList>
    </citation>
    <scope>NUCLEOTIDE SEQUENCE [LARGE SCALE GENOMIC DNA]</scope>
    <source>
        <strain evidence="3">YNYX2018</strain>
        <tissue evidence="3">Adults</tissue>
    </source>
</reference>
<keyword evidence="2" id="KW-0732">Signal</keyword>
<gene>
    <name evidence="3" type="ORF">HCN44_002265</name>
</gene>
<feature type="region of interest" description="Disordered" evidence="1">
    <location>
        <begin position="41"/>
        <end position="94"/>
    </location>
</feature>
<dbReference type="Proteomes" id="UP000639338">
    <property type="component" value="Unassembled WGS sequence"/>
</dbReference>
<comment type="caution">
    <text evidence="3">The sequence shown here is derived from an EMBL/GenBank/DDBJ whole genome shotgun (WGS) entry which is preliminary data.</text>
</comment>
<feature type="signal peptide" evidence="2">
    <location>
        <begin position="1"/>
        <end position="23"/>
    </location>
</feature>
<name>A0A835CUX3_APHGI</name>
<sequence>MNCRRVIFICLVLAVASVYYVSALNSDEDDTATDEYVSFEIHQDNTSTSDESVNPEDDQSNQVYDDHADTAVLNDSDNHDNVSANPDGEPVITY</sequence>